<protein>
    <submittedName>
        <fullName evidence="4">Trans-2,3-dihydro-3-hydroxyanthranilate isomerase</fullName>
        <ecNumber evidence="4">5.3.3.17</ecNumber>
    </submittedName>
</protein>
<dbReference type="PANTHER" id="PTHR13774:SF17">
    <property type="entry name" value="PHENAZINE BIOSYNTHESIS-LIKE DOMAIN-CONTAINING PROTEIN"/>
    <property type="match status" value="1"/>
</dbReference>
<organism evidence="4 5">
    <name type="scientific">Rubripirellula reticaptiva</name>
    <dbReference type="NCBI Taxonomy" id="2528013"/>
    <lineage>
        <taxon>Bacteria</taxon>
        <taxon>Pseudomonadati</taxon>
        <taxon>Planctomycetota</taxon>
        <taxon>Planctomycetia</taxon>
        <taxon>Pirellulales</taxon>
        <taxon>Pirellulaceae</taxon>
        <taxon>Rubripirellula</taxon>
    </lineage>
</organism>
<dbReference type="EMBL" id="SJPX01000004">
    <property type="protein sequence ID" value="TWU49266.1"/>
    <property type="molecule type" value="Genomic_DNA"/>
</dbReference>
<comment type="caution">
    <text evidence="4">The sequence shown here is derived from an EMBL/GenBank/DDBJ whole genome shotgun (WGS) entry which is preliminary data.</text>
</comment>
<proteinExistence type="inferred from homology"/>
<feature type="active site" evidence="3">
    <location>
        <position position="46"/>
    </location>
</feature>
<evidence type="ECO:0000313" key="5">
    <source>
        <dbReference type="Proteomes" id="UP000317977"/>
    </source>
</evidence>
<evidence type="ECO:0000313" key="4">
    <source>
        <dbReference type="EMBL" id="TWU49266.1"/>
    </source>
</evidence>
<gene>
    <name evidence="4" type="primary">phzF</name>
    <name evidence="4" type="ORF">Poly59_38800</name>
</gene>
<dbReference type="SUPFAM" id="SSF54506">
    <property type="entry name" value="Diaminopimelate epimerase-like"/>
    <property type="match status" value="1"/>
</dbReference>
<evidence type="ECO:0000256" key="1">
    <source>
        <dbReference type="ARBA" id="ARBA00008270"/>
    </source>
</evidence>
<evidence type="ECO:0000256" key="3">
    <source>
        <dbReference type="PIRSR" id="PIRSR016184-1"/>
    </source>
</evidence>
<evidence type="ECO:0000256" key="2">
    <source>
        <dbReference type="ARBA" id="ARBA00023235"/>
    </source>
</evidence>
<dbReference type="OrthoDB" id="9788221at2"/>
<dbReference type="Proteomes" id="UP000317977">
    <property type="component" value="Unassembled WGS sequence"/>
</dbReference>
<name>A0A5C6ENT6_9BACT</name>
<keyword evidence="5" id="KW-1185">Reference proteome</keyword>
<dbReference type="RefSeq" id="WP_146535550.1">
    <property type="nucleotide sequence ID" value="NZ_SJPX01000004.1"/>
</dbReference>
<dbReference type="GO" id="GO:0102943">
    <property type="term" value="F:trans-2,3-dihydro-3-hydroxy-anthranilate isomerase activity"/>
    <property type="evidence" value="ECO:0007669"/>
    <property type="project" value="UniProtKB-EC"/>
</dbReference>
<dbReference type="NCBIfam" id="TIGR00654">
    <property type="entry name" value="PhzF_family"/>
    <property type="match status" value="1"/>
</dbReference>
<dbReference type="GO" id="GO:0005737">
    <property type="term" value="C:cytoplasm"/>
    <property type="evidence" value="ECO:0007669"/>
    <property type="project" value="TreeGrafter"/>
</dbReference>
<reference evidence="4 5" key="1">
    <citation type="submission" date="2019-02" db="EMBL/GenBank/DDBJ databases">
        <title>Deep-cultivation of Planctomycetes and their phenomic and genomic characterization uncovers novel biology.</title>
        <authorList>
            <person name="Wiegand S."/>
            <person name="Jogler M."/>
            <person name="Boedeker C."/>
            <person name="Pinto D."/>
            <person name="Vollmers J."/>
            <person name="Rivas-Marin E."/>
            <person name="Kohn T."/>
            <person name="Peeters S.H."/>
            <person name="Heuer A."/>
            <person name="Rast P."/>
            <person name="Oberbeckmann S."/>
            <person name="Bunk B."/>
            <person name="Jeske O."/>
            <person name="Meyerdierks A."/>
            <person name="Storesund J.E."/>
            <person name="Kallscheuer N."/>
            <person name="Luecker S."/>
            <person name="Lage O.M."/>
            <person name="Pohl T."/>
            <person name="Merkel B.J."/>
            <person name="Hornburger P."/>
            <person name="Mueller R.-W."/>
            <person name="Bruemmer F."/>
            <person name="Labrenz M."/>
            <person name="Spormann A.M."/>
            <person name="Op Den Camp H."/>
            <person name="Overmann J."/>
            <person name="Amann R."/>
            <person name="Jetten M.S.M."/>
            <person name="Mascher T."/>
            <person name="Medema M.H."/>
            <person name="Devos D.P."/>
            <person name="Kaster A.-K."/>
            <person name="Ovreas L."/>
            <person name="Rohde M."/>
            <person name="Galperin M.Y."/>
            <person name="Jogler C."/>
        </authorList>
    </citation>
    <scope>NUCLEOTIDE SEQUENCE [LARGE SCALE GENOMIC DNA]</scope>
    <source>
        <strain evidence="4 5">Poly59</strain>
    </source>
</reference>
<comment type="similarity">
    <text evidence="1">Belongs to the PhzF family.</text>
</comment>
<dbReference type="PIRSF" id="PIRSF016184">
    <property type="entry name" value="PhzC_PhzF"/>
    <property type="match status" value="1"/>
</dbReference>
<keyword evidence="2 4" id="KW-0413">Isomerase</keyword>
<dbReference type="Gene3D" id="3.10.310.10">
    <property type="entry name" value="Diaminopimelate Epimerase, Chain A, domain 1"/>
    <property type="match status" value="2"/>
</dbReference>
<dbReference type="EC" id="5.3.3.17" evidence="4"/>
<dbReference type="InterPro" id="IPR003719">
    <property type="entry name" value="Phenazine_PhzF-like"/>
</dbReference>
<accession>A0A5C6ENT6</accession>
<dbReference type="PANTHER" id="PTHR13774">
    <property type="entry name" value="PHENAZINE BIOSYNTHESIS PROTEIN"/>
    <property type="match status" value="1"/>
</dbReference>
<sequence length="263" mass="28821">MKVPLFQVDAFADRRFSGNPAAVCLLDDEADSEWMQSIASEMNLSETAFVRRVKDEFQLRWFTPAYEVDLCGHATLASAHILWAEGGVKANEPIHFQTRSGVLTCKQDGDLIELNFPATPPAQTEPPPRLLEALGVNTSEYIGQSPFDQFVVVSSEEIVRSLQPDFGKLAEIPMRGVIVTAVSDDPQFDFVSRFFAPSAGVNEDPVTGSAHCCLGPFWQKRLGKSEMMAYQASKRGGAVRVRIDGDRVLLGGKAVTVLKGELV</sequence>
<dbReference type="Pfam" id="PF02567">
    <property type="entry name" value="PhzC-PhzF"/>
    <property type="match status" value="1"/>
</dbReference>
<dbReference type="AlphaFoldDB" id="A0A5C6ENT6"/>